<evidence type="ECO:0000256" key="6">
    <source>
        <dbReference type="ARBA" id="ARBA00023143"/>
    </source>
</evidence>
<evidence type="ECO:0000313" key="12">
    <source>
        <dbReference type="EMBL" id="MBA8814696.1"/>
    </source>
</evidence>
<keyword evidence="12" id="KW-0966">Cell projection</keyword>
<evidence type="ECO:0000259" key="9">
    <source>
        <dbReference type="Pfam" id="PF06429"/>
    </source>
</evidence>
<dbReference type="InterPro" id="IPR001444">
    <property type="entry name" value="Flag_bb_rod_N"/>
</dbReference>
<evidence type="ECO:0000256" key="5">
    <source>
        <dbReference type="ARBA" id="ARBA00022525"/>
    </source>
</evidence>
<proteinExistence type="inferred from homology"/>
<evidence type="ECO:0000256" key="4">
    <source>
        <dbReference type="ARBA" id="ARBA00016244"/>
    </source>
</evidence>
<dbReference type="OrthoDB" id="9802553at2"/>
<sequence length="474" mass="47015">MGSTFGGLNTAYTGLVAARSGLDVTGQNIANVNTEGYTRQRVTTSSIESPARAGLFSAGVVAGQGVSVDAIARLGDQVVDGQVRSAAATAGYQSTRASVIATLEASLGEPSTTGIASQLTAFWSAWGDVANNPAESGPAAVLIGQATSLAASLSAGHRAVDEQWSGLRTQADGLAAELNSAASQVADLNARIRTNTQLGVSSNELIDARSVLTERIAAIAGGTVREVGDGTVDVLVGGNALVSGTSSRTVAVTGGYSMATAGAGVSVEWADRPGQSVALTGGSLAGAVSLLQPAAAGGTGGVLAEAAASYDALATQLATQVNAVHRTGVTADGTSDHDFFALTPGVSAARGLTVLPTGAATIASGNGTGGAHDSTVALAIERLGTGTGSPDRAWSAIVAGIGATSKSESQQATLTDLAATSAKNRQLSGSGVSLDEENVNLLSYQHAYQGAARVMTAIDEMLDTLINGMGRVGR</sequence>
<dbReference type="AlphaFoldDB" id="A0A7W3JKZ4"/>
<evidence type="ECO:0000313" key="13">
    <source>
        <dbReference type="Proteomes" id="UP000522688"/>
    </source>
</evidence>
<feature type="domain" description="Flagellar hook-associated protein FlgK helical" evidence="10">
    <location>
        <begin position="101"/>
        <end position="340"/>
    </location>
</feature>
<dbReference type="Pfam" id="PF22638">
    <property type="entry name" value="FlgK_D1"/>
    <property type="match status" value="1"/>
</dbReference>
<dbReference type="InterPro" id="IPR053927">
    <property type="entry name" value="FlgK_helical"/>
</dbReference>
<evidence type="ECO:0000259" key="10">
    <source>
        <dbReference type="Pfam" id="PF22638"/>
    </source>
</evidence>
<dbReference type="EMBL" id="JACGWW010000006">
    <property type="protein sequence ID" value="MBA8814581.1"/>
    <property type="molecule type" value="Genomic_DNA"/>
</dbReference>
<dbReference type="PANTHER" id="PTHR30033:SF1">
    <property type="entry name" value="FLAGELLAR HOOK-ASSOCIATED PROTEIN 1"/>
    <property type="match status" value="1"/>
</dbReference>
<dbReference type="RefSeq" id="WP_146855225.1">
    <property type="nucleotide sequence ID" value="NZ_BAAAHR010000003.1"/>
</dbReference>
<dbReference type="GO" id="GO:0005198">
    <property type="term" value="F:structural molecule activity"/>
    <property type="evidence" value="ECO:0007669"/>
    <property type="project" value="UniProtKB-UniRule"/>
</dbReference>
<evidence type="ECO:0000259" key="8">
    <source>
        <dbReference type="Pfam" id="PF00460"/>
    </source>
</evidence>
<dbReference type="NCBIfam" id="TIGR02492">
    <property type="entry name" value="flgK_ends"/>
    <property type="match status" value="1"/>
</dbReference>
<dbReference type="GO" id="GO:0005576">
    <property type="term" value="C:extracellular region"/>
    <property type="evidence" value="ECO:0007669"/>
    <property type="project" value="UniProtKB-SubCell"/>
</dbReference>
<comment type="similarity">
    <text evidence="3 7">Belongs to the flagella basal body rod proteins family.</text>
</comment>
<keyword evidence="5 7" id="KW-0964">Secreted</keyword>
<reference evidence="12 13" key="1">
    <citation type="submission" date="2020-07" db="EMBL/GenBank/DDBJ databases">
        <title>Sequencing the genomes of 1000 actinobacteria strains.</title>
        <authorList>
            <person name="Klenk H.-P."/>
        </authorList>
    </citation>
    <scope>NUCLEOTIDE SEQUENCE [LARGE SCALE GENOMIC DNA]</scope>
    <source>
        <strain evidence="12 13">DSM 10309</strain>
    </source>
</reference>
<dbReference type="Pfam" id="PF06429">
    <property type="entry name" value="Flg_bbr_C"/>
    <property type="match status" value="1"/>
</dbReference>
<dbReference type="PANTHER" id="PTHR30033">
    <property type="entry name" value="FLAGELLAR HOOK-ASSOCIATED PROTEIN 1"/>
    <property type="match status" value="1"/>
</dbReference>
<keyword evidence="12" id="KW-0282">Flagellum</keyword>
<feature type="domain" description="Flagellar basal body rod protein N-terminal" evidence="8">
    <location>
        <begin position="8"/>
        <end position="38"/>
    </location>
</feature>
<evidence type="ECO:0000256" key="7">
    <source>
        <dbReference type="RuleBase" id="RU362065"/>
    </source>
</evidence>
<dbReference type="PRINTS" id="PR01005">
    <property type="entry name" value="FLGHOOKAP1"/>
</dbReference>
<dbReference type="InterPro" id="IPR002371">
    <property type="entry name" value="FlgK"/>
</dbReference>
<keyword evidence="6 7" id="KW-0975">Bacterial flagellum</keyword>
<comment type="caution">
    <text evidence="12">The sequence shown here is derived from an EMBL/GenBank/DDBJ whole genome shotgun (WGS) entry which is preliminary data.</text>
</comment>
<evidence type="ECO:0000313" key="11">
    <source>
        <dbReference type="EMBL" id="MBA8814581.1"/>
    </source>
</evidence>
<comment type="subcellular location">
    <subcellularLocation>
        <location evidence="1 7">Bacterial flagellum</location>
    </subcellularLocation>
    <subcellularLocation>
        <location evidence="2 7">Secreted</location>
    </subcellularLocation>
</comment>
<dbReference type="SUPFAM" id="SSF64518">
    <property type="entry name" value="Phase 1 flagellin"/>
    <property type="match status" value="1"/>
</dbReference>
<dbReference type="Proteomes" id="UP000522688">
    <property type="component" value="Unassembled WGS sequence"/>
</dbReference>
<dbReference type="Pfam" id="PF00460">
    <property type="entry name" value="Flg_bb_rod"/>
    <property type="match status" value="1"/>
</dbReference>
<dbReference type="GO" id="GO:0009424">
    <property type="term" value="C:bacterial-type flagellum hook"/>
    <property type="evidence" value="ECO:0007669"/>
    <property type="project" value="UniProtKB-UniRule"/>
</dbReference>
<evidence type="ECO:0000256" key="2">
    <source>
        <dbReference type="ARBA" id="ARBA00004613"/>
    </source>
</evidence>
<dbReference type="GO" id="GO:0044780">
    <property type="term" value="P:bacterial-type flagellum assembly"/>
    <property type="evidence" value="ECO:0007669"/>
    <property type="project" value="InterPro"/>
</dbReference>
<evidence type="ECO:0000256" key="1">
    <source>
        <dbReference type="ARBA" id="ARBA00004365"/>
    </source>
</evidence>
<name>A0A7W3JKZ4_9MICO</name>
<dbReference type="InterPro" id="IPR010930">
    <property type="entry name" value="Flg_bb/hook_C_dom"/>
</dbReference>
<evidence type="ECO:0000256" key="3">
    <source>
        <dbReference type="ARBA" id="ARBA00009677"/>
    </source>
</evidence>
<gene>
    <name evidence="7" type="primary">flgK</name>
    <name evidence="11" type="ORF">FB463_002856</name>
    <name evidence="12" type="ORF">FB463_002971</name>
</gene>
<keyword evidence="12" id="KW-0969">Cilium</keyword>
<dbReference type="EMBL" id="JACGWW010000007">
    <property type="protein sequence ID" value="MBA8814696.1"/>
    <property type="molecule type" value="Genomic_DNA"/>
</dbReference>
<organism evidence="12 13">
    <name type="scientific">Frigoribacterium faeni</name>
    <dbReference type="NCBI Taxonomy" id="145483"/>
    <lineage>
        <taxon>Bacteria</taxon>
        <taxon>Bacillati</taxon>
        <taxon>Actinomycetota</taxon>
        <taxon>Actinomycetes</taxon>
        <taxon>Micrococcales</taxon>
        <taxon>Microbacteriaceae</taxon>
        <taxon>Frigoribacterium</taxon>
    </lineage>
</organism>
<accession>A0A7W3JKZ4</accession>
<feature type="domain" description="Flagellar basal-body/hook protein C-terminal" evidence="9">
    <location>
        <begin position="427"/>
        <end position="467"/>
    </location>
</feature>
<protein>
    <recommendedName>
        <fullName evidence="4 7">Flagellar hook-associated protein 1</fullName>
        <shortName evidence="7">HAP1</shortName>
    </recommendedName>
</protein>